<dbReference type="Proteomes" id="UP000076842">
    <property type="component" value="Unassembled WGS sequence"/>
</dbReference>
<accession>A0A165KCI5</accession>
<dbReference type="Gene3D" id="2.40.40.10">
    <property type="entry name" value="RlpA-like domain"/>
    <property type="match status" value="1"/>
</dbReference>
<protein>
    <recommendedName>
        <fullName evidence="5">RlpA-like protein double-psi beta-barrel domain-containing protein</fullName>
    </recommendedName>
</protein>
<sequence length="245" mass="26804">MLYFTVALIILGLLQSAFASPILHSSTHSRRNPTHGHLPFPARLAEWDPSDSMAEPSDGLQGRNETEAVGLAKRASVKELVNSIKAEGTSESVKVTWYSGNGLLDPSCWAEAIWQPTDTSYVCALTLEGWSDKPKCFTFLELCNGSKCVSCRVVDTCAGCQGKHVDVSQATFEALAPLSQGVIEGVKMRLASKPAQWCAPINDDAWSRMMILLQGHILMGPARTLIIATLHFRSRYHKDTPCQDV</sequence>
<evidence type="ECO:0000313" key="4">
    <source>
        <dbReference type="Proteomes" id="UP000076842"/>
    </source>
</evidence>
<gene>
    <name evidence="3" type="ORF">CALCODRAFT_6684</name>
</gene>
<keyword evidence="4" id="KW-1185">Reference proteome</keyword>
<evidence type="ECO:0000256" key="2">
    <source>
        <dbReference type="SAM" id="SignalP"/>
    </source>
</evidence>
<dbReference type="InterPro" id="IPR051477">
    <property type="entry name" value="Expansin_CellWall"/>
</dbReference>
<dbReference type="InParanoid" id="A0A165KCI5"/>
<dbReference type="OrthoDB" id="406505at2759"/>
<dbReference type="InterPro" id="IPR036908">
    <property type="entry name" value="RlpA-like_sf"/>
</dbReference>
<keyword evidence="1 2" id="KW-0732">Signal</keyword>
<dbReference type="SUPFAM" id="SSF50685">
    <property type="entry name" value="Barwin-like endoglucanases"/>
    <property type="match status" value="1"/>
</dbReference>
<proteinExistence type="predicted"/>
<evidence type="ECO:0008006" key="5">
    <source>
        <dbReference type="Google" id="ProtNLM"/>
    </source>
</evidence>
<dbReference type="EMBL" id="KV423914">
    <property type="protein sequence ID" value="KZT62960.1"/>
    <property type="molecule type" value="Genomic_DNA"/>
</dbReference>
<dbReference type="PANTHER" id="PTHR31836:SF22">
    <property type="entry name" value="RLPA-LIKE PROTEIN DOUBLE-PSI BETA-BARREL DOMAIN-CONTAINING PROTEIN"/>
    <property type="match status" value="1"/>
</dbReference>
<dbReference type="CDD" id="cd22191">
    <property type="entry name" value="DPBB_RlpA_EXP_N-like"/>
    <property type="match status" value="1"/>
</dbReference>
<dbReference type="PANTHER" id="PTHR31836">
    <property type="match status" value="1"/>
</dbReference>
<dbReference type="STRING" id="1353952.A0A165KCI5"/>
<reference evidence="3 4" key="1">
    <citation type="journal article" date="2016" name="Mol. Biol. Evol.">
        <title>Comparative Genomics of Early-Diverging Mushroom-Forming Fungi Provides Insights into the Origins of Lignocellulose Decay Capabilities.</title>
        <authorList>
            <person name="Nagy L.G."/>
            <person name="Riley R."/>
            <person name="Tritt A."/>
            <person name="Adam C."/>
            <person name="Daum C."/>
            <person name="Floudas D."/>
            <person name="Sun H."/>
            <person name="Yadav J.S."/>
            <person name="Pangilinan J."/>
            <person name="Larsson K.H."/>
            <person name="Matsuura K."/>
            <person name="Barry K."/>
            <person name="Labutti K."/>
            <person name="Kuo R."/>
            <person name="Ohm R.A."/>
            <person name="Bhattacharya S.S."/>
            <person name="Shirouzu T."/>
            <person name="Yoshinaga Y."/>
            <person name="Martin F.M."/>
            <person name="Grigoriev I.V."/>
            <person name="Hibbett D.S."/>
        </authorList>
    </citation>
    <scope>NUCLEOTIDE SEQUENCE [LARGE SCALE GENOMIC DNA]</scope>
    <source>
        <strain evidence="3 4">HHB12733</strain>
    </source>
</reference>
<evidence type="ECO:0000256" key="1">
    <source>
        <dbReference type="ARBA" id="ARBA00022729"/>
    </source>
</evidence>
<dbReference type="AlphaFoldDB" id="A0A165KCI5"/>
<organism evidence="3 4">
    <name type="scientific">Calocera cornea HHB12733</name>
    <dbReference type="NCBI Taxonomy" id="1353952"/>
    <lineage>
        <taxon>Eukaryota</taxon>
        <taxon>Fungi</taxon>
        <taxon>Dikarya</taxon>
        <taxon>Basidiomycota</taxon>
        <taxon>Agaricomycotina</taxon>
        <taxon>Dacrymycetes</taxon>
        <taxon>Dacrymycetales</taxon>
        <taxon>Dacrymycetaceae</taxon>
        <taxon>Calocera</taxon>
    </lineage>
</organism>
<evidence type="ECO:0000313" key="3">
    <source>
        <dbReference type="EMBL" id="KZT62960.1"/>
    </source>
</evidence>
<name>A0A165KCI5_9BASI</name>
<feature type="chain" id="PRO_5007860709" description="RlpA-like protein double-psi beta-barrel domain-containing protein" evidence="2">
    <location>
        <begin position="20"/>
        <end position="245"/>
    </location>
</feature>
<feature type="signal peptide" evidence="2">
    <location>
        <begin position="1"/>
        <end position="19"/>
    </location>
</feature>